<evidence type="ECO:0000256" key="3">
    <source>
        <dbReference type="ARBA" id="ARBA00022771"/>
    </source>
</evidence>
<feature type="region of interest" description="Disordered" evidence="7">
    <location>
        <begin position="81"/>
        <end position="102"/>
    </location>
</feature>
<dbReference type="AlphaFoldDB" id="A0A8D3CXY7"/>
<keyword evidence="4" id="KW-0862">Zinc</keyword>
<dbReference type="SMART" id="SM00259">
    <property type="entry name" value="ZnF_A20"/>
    <property type="match status" value="1"/>
</dbReference>
<dbReference type="FunFam" id="4.10.1110.10:FF:000001">
    <property type="entry name" value="Zinc finger AN1-type containing 6"/>
    <property type="match status" value="1"/>
</dbReference>
<evidence type="ECO:0000259" key="9">
    <source>
        <dbReference type="PROSITE" id="PS51039"/>
    </source>
</evidence>
<protein>
    <submittedName>
        <fullName evidence="10">Zinc finger, AN1-type domain 6</fullName>
    </submittedName>
</protein>
<dbReference type="Proteomes" id="UP000694558">
    <property type="component" value="Chromosome 5"/>
</dbReference>
<proteinExistence type="predicted"/>
<evidence type="ECO:0000256" key="5">
    <source>
        <dbReference type="ARBA" id="ARBA00022990"/>
    </source>
</evidence>
<dbReference type="GO" id="GO:0003677">
    <property type="term" value="F:DNA binding"/>
    <property type="evidence" value="ECO:0007669"/>
    <property type="project" value="InterPro"/>
</dbReference>
<dbReference type="CTD" id="54469"/>
<evidence type="ECO:0000256" key="4">
    <source>
        <dbReference type="ARBA" id="ARBA00022833"/>
    </source>
</evidence>
<sequence length="244" mass="25810">MAQETNQSQAPLLCSTDCGFYSSPRNNGMCSVCYKYFLQRQNSSVCISPPGPSSVDSSVGGSALTQSSVSIAITSLAARSCSGPTTASVTSTEGSTSGAKSSLTADYVQSSGMSGRAADVGGTQEGQCLAGSSATVSTNSYHSSKKRKLEDPHDNVVVQRASGSEESVNAALETEEKPKAKKSRCFTCRKKLGLTGFQCRCGNAFCSMHRYSDTHNCTFDYRANAAEKLREENPIVVAEKIQKI</sequence>
<dbReference type="SMART" id="SM00154">
    <property type="entry name" value="ZnF_AN1"/>
    <property type="match status" value="1"/>
</dbReference>
<evidence type="ECO:0000256" key="1">
    <source>
        <dbReference type="ARBA" id="ARBA00022553"/>
    </source>
</evidence>
<dbReference type="GeneTree" id="ENSGT00940000164966"/>
<accession>A0A8D3CXY7</accession>
<evidence type="ECO:0000256" key="6">
    <source>
        <dbReference type="PROSITE-ProRule" id="PRU00449"/>
    </source>
</evidence>
<dbReference type="Ensembl" id="ENSSMAT00000048438.1">
    <property type="protein sequence ID" value="ENSSMAP00000052145.1"/>
    <property type="gene ID" value="ENSSMAG00000029979.1"/>
</dbReference>
<feature type="domain" description="AN1-type" evidence="9">
    <location>
        <begin position="179"/>
        <end position="225"/>
    </location>
</feature>
<dbReference type="PROSITE" id="PS51036">
    <property type="entry name" value="ZF_A20"/>
    <property type="match status" value="1"/>
</dbReference>
<dbReference type="PROSITE" id="PS51039">
    <property type="entry name" value="ZF_AN1"/>
    <property type="match status" value="1"/>
</dbReference>
<dbReference type="PANTHER" id="PTHR10634">
    <property type="entry name" value="AN1-TYPE ZINC FINGER PROTEIN"/>
    <property type="match status" value="1"/>
</dbReference>
<dbReference type="GeneID" id="118302164"/>
<name>A0A8D3CXY7_SCOMX</name>
<keyword evidence="3 6" id="KW-0863">Zinc-finger</keyword>
<dbReference type="Pfam" id="PF01754">
    <property type="entry name" value="zf-A20"/>
    <property type="match status" value="1"/>
</dbReference>
<dbReference type="SUPFAM" id="SSF118310">
    <property type="entry name" value="AN1-like Zinc finger"/>
    <property type="match status" value="1"/>
</dbReference>
<dbReference type="OrthoDB" id="428577at2759"/>
<dbReference type="InterPro" id="IPR002653">
    <property type="entry name" value="Znf_A20"/>
</dbReference>
<evidence type="ECO:0000313" key="10">
    <source>
        <dbReference type="Ensembl" id="ENSSMAP00000052145.1"/>
    </source>
</evidence>
<evidence type="ECO:0000259" key="8">
    <source>
        <dbReference type="PROSITE" id="PS51036"/>
    </source>
</evidence>
<dbReference type="PANTHER" id="PTHR10634:SF149">
    <property type="entry name" value="AN1-TYPE DOMAIN-CONTAINING PROTEIN-RELATED"/>
    <property type="match status" value="1"/>
</dbReference>
<dbReference type="Gene3D" id="1.20.5.4770">
    <property type="match status" value="1"/>
</dbReference>
<evidence type="ECO:0000313" key="11">
    <source>
        <dbReference type="Proteomes" id="UP000694558"/>
    </source>
</evidence>
<dbReference type="RefSeq" id="XP_035483987.1">
    <property type="nucleotide sequence ID" value="XM_035628094.2"/>
</dbReference>
<keyword evidence="1" id="KW-0597">Phosphoprotein</keyword>
<keyword evidence="5" id="KW-0007">Acetylation</keyword>
<evidence type="ECO:0000256" key="7">
    <source>
        <dbReference type="SAM" id="MobiDB-lite"/>
    </source>
</evidence>
<reference evidence="10" key="1">
    <citation type="submission" date="2023-05" db="EMBL/GenBank/DDBJ databases">
        <title>High-quality long-read genome of Scophthalmus maximus.</title>
        <authorList>
            <person name="Lien S."/>
            <person name="Martinez P."/>
        </authorList>
    </citation>
    <scope>NUCLEOTIDE SEQUENCE [LARGE SCALE GENOMIC DNA]</scope>
</reference>
<dbReference type="InterPro" id="IPR050652">
    <property type="entry name" value="AN1_A20_ZnFinger"/>
</dbReference>
<organism evidence="10 11">
    <name type="scientific">Scophthalmus maximus</name>
    <name type="common">Turbot</name>
    <name type="synonym">Psetta maxima</name>
    <dbReference type="NCBI Taxonomy" id="52904"/>
    <lineage>
        <taxon>Eukaryota</taxon>
        <taxon>Metazoa</taxon>
        <taxon>Chordata</taxon>
        <taxon>Craniata</taxon>
        <taxon>Vertebrata</taxon>
        <taxon>Euteleostomi</taxon>
        <taxon>Actinopterygii</taxon>
        <taxon>Neopterygii</taxon>
        <taxon>Teleostei</taxon>
        <taxon>Neoteleostei</taxon>
        <taxon>Acanthomorphata</taxon>
        <taxon>Carangaria</taxon>
        <taxon>Pleuronectiformes</taxon>
        <taxon>Pleuronectoidei</taxon>
        <taxon>Scophthalmidae</taxon>
        <taxon>Scophthalmus</taxon>
    </lineage>
</organism>
<dbReference type="SUPFAM" id="SSF57716">
    <property type="entry name" value="Glucocorticoid receptor-like (DNA-binding domain)"/>
    <property type="match status" value="1"/>
</dbReference>
<dbReference type="InterPro" id="IPR000058">
    <property type="entry name" value="Znf_AN1"/>
</dbReference>
<dbReference type="KEGG" id="smau:118302164"/>
<reference evidence="10" key="2">
    <citation type="submission" date="2025-08" db="UniProtKB">
        <authorList>
            <consortium name="Ensembl"/>
        </authorList>
    </citation>
    <scope>IDENTIFICATION</scope>
</reference>
<dbReference type="FunFam" id="1.20.5.4770:FF:000001">
    <property type="entry name" value="Zinc finger AN1-type containing 6"/>
    <property type="match status" value="1"/>
</dbReference>
<feature type="compositionally biased region" description="Polar residues" evidence="7">
    <location>
        <begin position="82"/>
        <end position="102"/>
    </location>
</feature>
<feature type="domain" description="A20-type" evidence="8">
    <location>
        <begin position="8"/>
        <end position="42"/>
    </location>
</feature>
<dbReference type="Pfam" id="PF01428">
    <property type="entry name" value="zf-AN1"/>
    <property type="match status" value="1"/>
</dbReference>
<dbReference type="InterPro" id="IPR035896">
    <property type="entry name" value="AN1-like_Znf"/>
</dbReference>
<dbReference type="Gene3D" id="4.10.1110.10">
    <property type="entry name" value="AN1-like Zinc finger"/>
    <property type="match status" value="1"/>
</dbReference>
<gene>
    <name evidence="10" type="primary">zfand6</name>
</gene>
<dbReference type="GO" id="GO:0008270">
    <property type="term" value="F:zinc ion binding"/>
    <property type="evidence" value="ECO:0007669"/>
    <property type="project" value="UniProtKB-KW"/>
</dbReference>
<keyword evidence="2" id="KW-0479">Metal-binding</keyword>
<evidence type="ECO:0000256" key="2">
    <source>
        <dbReference type="ARBA" id="ARBA00022723"/>
    </source>
</evidence>